<keyword evidence="10" id="KW-1185">Reference proteome</keyword>
<evidence type="ECO:0000256" key="5">
    <source>
        <dbReference type="ARBA" id="ARBA00023069"/>
    </source>
</evidence>
<evidence type="ECO:0000256" key="1">
    <source>
        <dbReference type="ARBA" id="ARBA00004138"/>
    </source>
</evidence>
<evidence type="ECO:0000256" key="8">
    <source>
        <dbReference type="SAM" id="MobiDB-lite"/>
    </source>
</evidence>
<gene>
    <name evidence="9" type="ORF">CUNI_LOCUS1064</name>
</gene>
<reference evidence="9" key="1">
    <citation type="submission" date="2021-04" db="EMBL/GenBank/DDBJ databases">
        <authorList>
            <consortium name="Molecular Ecology Group"/>
        </authorList>
    </citation>
    <scope>NUCLEOTIDE SEQUENCE</scope>
</reference>
<evidence type="ECO:0000256" key="3">
    <source>
        <dbReference type="ARBA" id="ARBA00014087"/>
    </source>
</evidence>
<name>A0A8S3YMG6_9EUPU</name>
<feature type="compositionally biased region" description="Basic residues" evidence="8">
    <location>
        <begin position="1"/>
        <end position="22"/>
    </location>
</feature>
<comment type="caution">
    <text evidence="9">The sequence shown here is derived from an EMBL/GenBank/DDBJ whole genome shotgun (WGS) entry which is preliminary data.</text>
</comment>
<evidence type="ECO:0000256" key="7">
    <source>
        <dbReference type="SAM" id="Coils"/>
    </source>
</evidence>
<evidence type="ECO:0000256" key="2">
    <source>
        <dbReference type="ARBA" id="ARBA00010841"/>
    </source>
</evidence>
<evidence type="ECO:0000256" key="6">
    <source>
        <dbReference type="ARBA" id="ARBA00023273"/>
    </source>
</evidence>
<dbReference type="EMBL" id="CAJHNH020000125">
    <property type="protein sequence ID" value="CAG5115506.1"/>
    <property type="molecule type" value="Genomic_DNA"/>
</dbReference>
<feature type="coiled-coil region" evidence="7">
    <location>
        <begin position="239"/>
        <end position="280"/>
    </location>
</feature>
<proteinExistence type="inferred from homology"/>
<keyword evidence="4 7" id="KW-0175">Coiled coil</keyword>
<comment type="subcellular location">
    <subcellularLocation>
        <location evidence="1">Cell projection</location>
        <location evidence="1">Cilium</location>
    </subcellularLocation>
</comment>
<dbReference type="InterPro" id="IPR038844">
    <property type="entry name" value="CFAP157"/>
</dbReference>
<dbReference type="PANTHER" id="PTHR31954">
    <property type="entry name" value="CILIA- AND FLAGELLA-ASSOCIATED PROTEIN 157"/>
    <property type="match status" value="1"/>
</dbReference>
<keyword evidence="5" id="KW-0969">Cilium</keyword>
<accession>A0A8S3YMG6</accession>
<comment type="similarity">
    <text evidence="2">Belongs to the CFAP157 family.</text>
</comment>
<feature type="region of interest" description="Disordered" evidence="8">
    <location>
        <begin position="532"/>
        <end position="561"/>
    </location>
</feature>
<keyword evidence="6" id="KW-0966">Cell projection</keyword>
<organism evidence="9 10">
    <name type="scientific">Candidula unifasciata</name>
    <dbReference type="NCBI Taxonomy" id="100452"/>
    <lineage>
        <taxon>Eukaryota</taxon>
        <taxon>Metazoa</taxon>
        <taxon>Spiralia</taxon>
        <taxon>Lophotrochozoa</taxon>
        <taxon>Mollusca</taxon>
        <taxon>Gastropoda</taxon>
        <taxon>Heterobranchia</taxon>
        <taxon>Euthyneura</taxon>
        <taxon>Panpulmonata</taxon>
        <taxon>Eupulmonata</taxon>
        <taxon>Stylommatophora</taxon>
        <taxon>Helicina</taxon>
        <taxon>Helicoidea</taxon>
        <taxon>Geomitridae</taxon>
        <taxon>Candidula</taxon>
    </lineage>
</organism>
<dbReference type="PANTHER" id="PTHR31954:SF1">
    <property type="entry name" value="CILIA- AND FLAGELLA-ASSOCIATED PROTEIN 157"/>
    <property type="match status" value="1"/>
</dbReference>
<feature type="region of interest" description="Disordered" evidence="8">
    <location>
        <begin position="1"/>
        <end position="26"/>
    </location>
</feature>
<dbReference type="GO" id="GO:0036064">
    <property type="term" value="C:ciliary basal body"/>
    <property type="evidence" value="ECO:0007669"/>
    <property type="project" value="TreeGrafter"/>
</dbReference>
<evidence type="ECO:0000313" key="10">
    <source>
        <dbReference type="Proteomes" id="UP000678393"/>
    </source>
</evidence>
<protein>
    <recommendedName>
        <fullName evidence="3">Cilia- and flagella-associated protein 157</fullName>
    </recommendedName>
</protein>
<sequence>MAGKKKGGKGKKGKGKKGKGKAAKLVPPAAAPKLDEGTKIFYLVQIRNLEERVWRYQKRCDELEVANSQFHEKFEQMATDKKEIVAFWKKQLEQKTDEIADLTDRHIGLQQTRDNERETFKKQIQEQRTEYQEMKDQLTAENMILSGKLASLEEFKVQREELMARFAQMEEELSRRESENKENLYMLEKKAVMDKDRLKKEMILRVNQVAAEFRKVSNKQMAETTKRTIRENVSINAQLAKMSDKTIELIQENDDLREKGRQHQQQIEILEANEKEMSRKNSNNAKLIRMMTEKCKEQETLLRSYEFREHEYKELAANTETLQHQITTLSEQLNNLQSELVTLALEKKQFEEMYYTELNVRNKTEEVLVEAADAIKAALARTSPDDEDLDEDKTITNLRKRDHMLESLLVLLNSAAALGIGPKPKDLGKQWEEPSPVMGNVPGVRKGILKGDFPLSPLAKDGSLSHYTLGDLGLIPRPSQQISTNVDKMKAISQAVQLRSLRGVLQKSVATQTVSAPKALFYADQLSGRTSTQPSAVKDILRPPHGASPLPVPKKLVSSVN</sequence>
<evidence type="ECO:0000256" key="4">
    <source>
        <dbReference type="ARBA" id="ARBA00023054"/>
    </source>
</evidence>
<feature type="coiled-coil region" evidence="7">
    <location>
        <begin position="46"/>
        <end position="179"/>
    </location>
</feature>
<feature type="coiled-coil region" evidence="7">
    <location>
        <begin position="312"/>
        <end position="353"/>
    </location>
</feature>
<dbReference type="AlphaFoldDB" id="A0A8S3YMG6"/>
<evidence type="ECO:0000313" key="9">
    <source>
        <dbReference type="EMBL" id="CAG5115506.1"/>
    </source>
</evidence>
<dbReference type="Proteomes" id="UP000678393">
    <property type="component" value="Unassembled WGS sequence"/>
</dbReference>
<dbReference type="OrthoDB" id="166611at2759"/>
<dbReference type="GO" id="GO:0008017">
    <property type="term" value="F:microtubule binding"/>
    <property type="evidence" value="ECO:0007669"/>
    <property type="project" value="TreeGrafter"/>
</dbReference>